<sequence>MSSQVRGHRPAGDNPWVCPNDRQLALRAKLKSGWSVKASSLQQYRKPAPLNEREQHVIVNVIQKAESFEKKEQMRVGKLVERLDNMRRHAVGNGASTCVLCGEKFGLLASSKLKCKDCHKAVCHKCVVDTSSTAGEQWLLCKICAETREVWKKSGAWFFKGMPRYVMPDPKRPPLANGAGSRRRAASAENPGSPSGSTRSARYSWAKHVQNSANGE</sequence>
<dbReference type="PANTHER" id="PTHR45729:SF6">
    <property type="entry name" value="RABPHILIN, ISOFORM A"/>
    <property type="match status" value="1"/>
</dbReference>
<dbReference type="GO" id="GO:0006887">
    <property type="term" value="P:exocytosis"/>
    <property type="evidence" value="ECO:0007669"/>
    <property type="project" value="TreeGrafter"/>
</dbReference>
<dbReference type="AlphaFoldDB" id="A0A6A4W203"/>
<dbReference type="PROSITE" id="PS50178">
    <property type="entry name" value="ZF_FYVE"/>
    <property type="match status" value="1"/>
</dbReference>
<evidence type="ECO:0000313" key="8">
    <source>
        <dbReference type="EMBL" id="KAF0301286.1"/>
    </source>
</evidence>
<evidence type="ECO:0000256" key="1">
    <source>
        <dbReference type="ARBA" id="ARBA00022723"/>
    </source>
</evidence>
<keyword evidence="2 4" id="KW-0863">Zinc-finger</keyword>
<dbReference type="PANTHER" id="PTHR45729">
    <property type="entry name" value="RABPHILIN, ISOFORM A"/>
    <property type="match status" value="1"/>
</dbReference>
<evidence type="ECO:0000259" key="7">
    <source>
        <dbReference type="PROSITE" id="PS50916"/>
    </source>
</evidence>
<evidence type="ECO:0000256" key="3">
    <source>
        <dbReference type="ARBA" id="ARBA00022833"/>
    </source>
</evidence>
<dbReference type="Proteomes" id="UP000440578">
    <property type="component" value="Unassembled WGS sequence"/>
</dbReference>
<dbReference type="InterPro" id="IPR017455">
    <property type="entry name" value="Znf_FYVE-rel"/>
</dbReference>
<dbReference type="InterPro" id="IPR010911">
    <property type="entry name" value="Rab_BD"/>
</dbReference>
<dbReference type="PROSITE" id="PS50916">
    <property type="entry name" value="RABBD"/>
    <property type="match status" value="1"/>
</dbReference>
<proteinExistence type="predicted"/>
<dbReference type="EMBL" id="VIIS01001176">
    <property type="protein sequence ID" value="KAF0301286.1"/>
    <property type="molecule type" value="Genomic_DNA"/>
</dbReference>
<protein>
    <submittedName>
        <fullName evidence="8">Rab effector Noc2</fullName>
    </submittedName>
</protein>
<evidence type="ECO:0000313" key="9">
    <source>
        <dbReference type="Proteomes" id="UP000440578"/>
    </source>
</evidence>
<dbReference type="GO" id="GO:0061669">
    <property type="term" value="P:spontaneous neurotransmitter secretion"/>
    <property type="evidence" value="ECO:0007669"/>
    <property type="project" value="TreeGrafter"/>
</dbReference>
<feature type="compositionally biased region" description="Polar residues" evidence="5">
    <location>
        <begin position="190"/>
        <end position="201"/>
    </location>
</feature>
<dbReference type="GO" id="GO:0006886">
    <property type="term" value="P:intracellular protein transport"/>
    <property type="evidence" value="ECO:0007669"/>
    <property type="project" value="InterPro"/>
</dbReference>
<feature type="domain" description="FYVE-type" evidence="6">
    <location>
        <begin position="92"/>
        <end position="149"/>
    </location>
</feature>
<dbReference type="SUPFAM" id="SSF57903">
    <property type="entry name" value="FYVE/PHD zinc finger"/>
    <property type="match status" value="1"/>
</dbReference>
<comment type="caution">
    <text evidence="8">The sequence shown here is derived from an EMBL/GenBank/DDBJ whole genome shotgun (WGS) entry which is preliminary data.</text>
</comment>
<dbReference type="GO" id="GO:0098793">
    <property type="term" value="C:presynapse"/>
    <property type="evidence" value="ECO:0007669"/>
    <property type="project" value="GOC"/>
</dbReference>
<dbReference type="InterPro" id="IPR041282">
    <property type="entry name" value="FYVE_2"/>
</dbReference>
<dbReference type="OrthoDB" id="270970at2759"/>
<name>A0A6A4W203_AMPAM</name>
<feature type="region of interest" description="Disordered" evidence="5">
    <location>
        <begin position="169"/>
        <end position="216"/>
    </location>
</feature>
<dbReference type="InterPro" id="IPR011011">
    <property type="entry name" value="Znf_FYVE_PHD"/>
</dbReference>
<feature type="domain" description="RabBD" evidence="7">
    <location>
        <begin position="44"/>
        <end position="161"/>
    </location>
</feature>
<evidence type="ECO:0000259" key="6">
    <source>
        <dbReference type="PROSITE" id="PS50178"/>
    </source>
</evidence>
<gene>
    <name evidence="8" type="primary">Rph3al_1</name>
    <name evidence="8" type="ORF">FJT64_026379</name>
</gene>
<dbReference type="GO" id="GO:0017158">
    <property type="term" value="P:regulation of calcium ion-dependent exocytosis"/>
    <property type="evidence" value="ECO:0007669"/>
    <property type="project" value="TreeGrafter"/>
</dbReference>
<dbReference type="GO" id="GO:0008270">
    <property type="term" value="F:zinc ion binding"/>
    <property type="evidence" value="ECO:0007669"/>
    <property type="project" value="UniProtKB-KW"/>
</dbReference>
<keyword evidence="3" id="KW-0862">Zinc</keyword>
<keyword evidence="9" id="KW-1185">Reference proteome</keyword>
<evidence type="ECO:0000256" key="5">
    <source>
        <dbReference type="SAM" id="MobiDB-lite"/>
    </source>
</evidence>
<dbReference type="InterPro" id="IPR013083">
    <property type="entry name" value="Znf_RING/FYVE/PHD"/>
</dbReference>
<dbReference type="Gene3D" id="3.30.40.10">
    <property type="entry name" value="Zinc/RING finger domain, C3HC4 (zinc finger)"/>
    <property type="match status" value="1"/>
</dbReference>
<evidence type="ECO:0000256" key="4">
    <source>
        <dbReference type="PROSITE-ProRule" id="PRU00091"/>
    </source>
</evidence>
<accession>A0A6A4W203</accession>
<dbReference type="Pfam" id="PF02318">
    <property type="entry name" value="FYVE_2"/>
    <property type="match status" value="1"/>
</dbReference>
<dbReference type="InterPro" id="IPR043566">
    <property type="entry name" value="Rabphilin/DOC2/Noc2"/>
</dbReference>
<organism evidence="8 9">
    <name type="scientific">Amphibalanus amphitrite</name>
    <name type="common">Striped barnacle</name>
    <name type="synonym">Balanus amphitrite</name>
    <dbReference type="NCBI Taxonomy" id="1232801"/>
    <lineage>
        <taxon>Eukaryota</taxon>
        <taxon>Metazoa</taxon>
        <taxon>Ecdysozoa</taxon>
        <taxon>Arthropoda</taxon>
        <taxon>Crustacea</taxon>
        <taxon>Multicrustacea</taxon>
        <taxon>Cirripedia</taxon>
        <taxon>Thoracica</taxon>
        <taxon>Thoracicalcarea</taxon>
        <taxon>Balanomorpha</taxon>
        <taxon>Balanoidea</taxon>
        <taxon>Balanidae</taxon>
        <taxon>Amphibalaninae</taxon>
        <taxon>Amphibalanus</taxon>
    </lineage>
</organism>
<dbReference type="GO" id="GO:0031267">
    <property type="term" value="F:small GTPase binding"/>
    <property type="evidence" value="ECO:0007669"/>
    <property type="project" value="InterPro"/>
</dbReference>
<keyword evidence="1" id="KW-0479">Metal-binding</keyword>
<reference evidence="8 9" key="1">
    <citation type="submission" date="2019-07" db="EMBL/GenBank/DDBJ databases">
        <title>Draft genome assembly of a fouling barnacle, Amphibalanus amphitrite (Darwin, 1854): The first reference genome for Thecostraca.</title>
        <authorList>
            <person name="Kim W."/>
        </authorList>
    </citation>
    <scope>NUCLEOTIDE SEQUENCE [LARGE SCALE GENOMIC DNA]</scope>
    <source>
        <strain evidence="8">SNU_AA5</strain>
        <tissue evidence="8">Soma without cirri and trophi</tissue>
    </source>
</reference>
<evidence type="ECO:0000256" key="2">
    <source>
        <dbReference type="ARBA" id="ARBA00022771"/>
    </source>
</evidence>